<sequence length="105" mass="12267">MKVMKRRVKLEGEQKEEQWSFEGLGRGPRRMNERTNECVQRDGWKNYPPTDGRDEGRSRGGRKERQIIHTHPKKLEEESIDEDGKEAIEFGKINEEICGNIRGIA</sequence>
<dbReference type="Proteomes" id="UP001620645">
    <property type="component" value="Unassembled WGS sequence"/>
</dbReference>
<protein>
    <submittedName>
        <fullName evidence="2">Uncharacterized protein</fullName>
    </submittedName>
</protein>
<gene>
    <name evidence="2" type="ORF">niasHS_003840</name>
</gene>
<evidence type="ECO:0000313" key="3">
    <source>
        <dbReference type="Proteomes" id="UP001620645"/>
    </source>
</evidence>
<feature type="region of interest" description="Disordered" evidence="1">
    <location>
        <begin position="1"/>
        <end position="71"/>
    </location>
</feature>
<organism evidence="2 3">
    <name type="scientific">Heterodera schachtii</name>
    <name type="common">Sugarbeet cyst nematode worm</name>
    <name type="synonym">Tylenchus schachtii</name>
    <dbReference type="NCBI Taxonomy" id="97005"/>
    <lineage>
        <taxon>Eukaryota</taxon>
        <taxon>Metazoa</taxon>
        <taxon>Ecdysozoa</taxon>
        <taxon>Nematoda</taxon>
        <taxon>Chromadorea</taxon>
        <taxon>Rhabditida</taxon>
        <taxon>Tylenchina</taxon>
        <taxon>Tylenchomorpha</taxon>
        <taxon>Tylenchoidea</taxon>
        <taxon>Heteroderidae</taxon>
        <taxon>Heteroderinae</taxon>
        <taxon>Heterodera</taxon>
    </lineage>
</organism>
<reference evidence="2 3" key="1">
    <citation type="submission" date="2024-10" db="EMBL/GenBank/DDBJ databases">
        <authorList>
            <person name="Kim D."/>
        </authorList>
    </citation>
    <scope>NUCLEOTIDE SEQUENCE [LARGE SCALE GENOMIC DNA]</scope>
    <source>
        <strain evidence="2">Taebaek</strain>
    </source>
</reference>
<dbReference type="AlphaFoldDB" id="A0ABD2K3F5"/>
<keyword evidence="3" id="KW-1185">Reference proteome</keyword>
<evidence type="ECO:0000313" key="2">
    <source>
        <dbReference type="EMBL" id="KAL3097392.1"/>
    </source>
</evidence>
<accession>A0ABD2K3F5</accession>
<feature type="compositionally biased region" description="Basic and acidic residues" evidence="1">
    <location>
        <begin position="51"/>
        <end position="71"/>
    </location>
</feature>
<feature type="compositionally biased region" description="Basic and acidic residues" evidence="1">
    <location>
        <begin position="9"/>
        <end position="18"/>
    </location>
</feature>
<name>A0ABD2K3F5_HETSC</name>
<evidence type="ECO:0000256" key="1">
    <source>
        <dbReference type="SAM" id="MobiDB-lite"/>
    </source>
</evidence>
<comment type="caution">
    <text evidence="2">The sequence shown here is derived from an EMBL/GenBank/DDBJ whole genome shotgun (WGS) entry which is preliminary data.</text>
</comment>
<feature type="compositionally biased region" description="Basic and acidic residues" evidence="1">
    <location>
        <begin position="30"/>
        <end position="44"/>
    </location>
</feature>
<proteinExistence type="predicted"/>
<dbReference type="EMBL" id="JBICCN010000054">
    <property type="protein sequence ID" value="KAL3097392.1"/>
    <property type="molecule type" value="Genomic_DNA"/>
</dbReference>